<dbReference type="Gene3D" id="2.80.10.50">
    <property type="match status" value="1"/>
</dbReference>
<comment type="caution">
    <text evidence="3">The sequence shown here is derived from an EMBL/GenBank/DDBJ whole genome shotgun (WGS) entry which is preliminary data.</text>
</comment>
<gene>
    <name evidence="3" type="ORF">O3G_MSEX007181</name>
</gene>
<proteinExistence type="predicted"/>
<feature type="signal peptide" evidence="2">
    <location>
        <begin position="1"/>
        <end position="17"/>
    </location>
</feature>
<dbReference type="InterPro" id="IPR042046">
    <property type="entry name" value="Lipoprotein_11_N"/>
</dbReference>
<evidence type="ECO:0000313" key="3">
    <source>
        <dbReference type="EMBL" id="KAG6451522.1"/>
    </source>
</evidence>
<reference evidence="3" key="1">
    <citation type="journal article" date="2016" name="Insect Biochem. Mol. Biol.">
        <title>Multifaceted biological insights from a draft genome sequence of the tobacco hornworm moth, Manduca sexta.</title>
        <authorList>
            <person name="Kanost M.R."/>
            <person name="Arrese E.L."/>
            <person name="Cao X."/>
            <person name="Chen Y.R."/>
            <person name="Chellapilla S."/>
            <person name="Goldsmith M.R."/>
            <person name="Grosse-Wilde E."/>
            <person name="Heckel D.G."/>
            <person name="Herndon N."/>
            <person name="Jiang H."/>
            <person name="Papanicolaou A."/>
            <person name="Qu J."/>
            <person name="Soulages J.L."/>
            <person name="Vogel H."/>
            <person name="Walters J."/>
            <person name="Waterhouse R.M."/>
            <person name="Ahn S.J."/>
            <person name="Almeida F.C."/>
            <person name="An C."/>
            <person name="Aqrawi P."/>
            <person name="Bretschneider A."/>
            <person name="Bryant W.B."/>
            <person name="Bucks S."/>
            <person name="Chao H."/>
            <person name="Chevignon G."/>
            <person name="Christen J.M."/>
            <person name="Clarke D.F."/>
            <person name="Dittmer N.T."/>
            <person name="Ferguson L.C.F."/>
            <person name="Garavelou S."/>
            <person name="Gordon K.H.J."/>
            <person name="Gunaratna R.T."/>
            <person name="Han Y."/>
            <person name="Hauser F."/>
            <person name="He Y."/>
            <person name="Heidel-Fischer H."/>
            <person name="Hirsh A."/>
            <person name="Hu Y."/>
            <person name="Jiang H."/>
            <person name="Kalra D."/>
            <person name="Klinner C."/>
            <person name="Konig C."/>
            <person name="Kovar C."/>
            <person name="Kroll A.R."/>
            <person name="Kuwar S.S."/>
            <person name="Lee S.L."/>
            <person name="Lehman R."/>
            <person name="Li K."/>
            <person name="Li Z."/>
            <person name="Liang H."/>
            <person name="Lovelace S."/>
            <person name="Lu Z."/>
            <person name="Mansfield J.H."/>
            <person name="McCulloch K.J."/>
            <person name="Mathew T."/>
            <person name="Morton B."/>
            <person name="Muzny D.M."/>
            <person name="Neunemann D."/>
            <person name="Ongeri F."/>
            <person name="Pauchet Y."/>
            <person name="Pu L.L."/>
            <person name="Pyrousis I."/>
            <person name="Rao X.J."/>
            <person name="Redding A."/>
            <person name="Roesel C."/>
            <person name="Sanchez-Gracia A."/>
            <person name="Schaack S."/>
            <person name="Shukla A."/>
            <person name="Tetreau G."/>
            <person name="Wang Y."/>
            <person name="Xiong G.H."/>
            <person name="Traut W."/>
            <person name="Walsh T.K."/>
            <person name="Worley K.C."/>
            <person name="Wu D."/>
            <person name="Wu W."/>
            <person name="Wu Y.Q."/>
            <person name="Zhang X."/>
            <person name="Zou Z."/>
            <person name="Zucker H."/>
            <person name="Briscoe A.D."/>
            <person name="Burmester T."/>
            <person name="Clem R.J."/>
            <person name="Feyereisen R."/>
            <person name="Grimmelikhuijzen C.J.P."/>
            <person name="Hamodrakas S.J."/>
            <person name="Hansson B.S."/>
            <person name="Huguet E."/>
            <person name="Jermiin L.S."/>
            <person name="Lan Q."/>
            <person name="Lehman H.K."/>
            <person name="Lorenzen M."/>
            <person name="Merzendorfer H."/>
            <person name="Michalopoulos I."/>
            <person name="Morton D.B."/>
            <person name="Muthukrishnan S."/>
            <person name="Oakeshott J.G."/>
            <person name="Palmer W."/>
            <person name="Park Y."/>
            <person name="Passarelli A.L."/>
            <person name="Rozas J."/>
            <person name="Schwartz L.M."/>
            <person name="Smith W."/>
            <person name="Southgate A."/>
            <person name="Vilcinskas A."/>
            <person name="Vogt R."/>
            <person name="Wang P."/>
            <person name="Werren J."/>
            <person name="Yu X.Q."/>
            <person name="Zhou J.J."/>
            <person name="Brown S.J."/>
            <person name="Scherer S.E."/>
            <person name="Richards S."/>
            <person name="Blissard G.W."/>
        </authorList>
    </citation>
    <scope>NUCLEOTIDE SEQUENCE</scope>
</reference>
<evidence type="ECO:0000313" key="4">
    <source>
        <dbReference type="Proteomes" id="UP000791440"/>
    </source>
</evidence>
<dbReference type="AlphaFoldDB" id="A0A922CMB0"/>
<evidence type="ECO:0000256" key="2">
    <source>
        <dbReference type="SAM" id="SignalP"/>
    </source>
</evidence>
<dbReference type="InterPro" id="IPR035992">
    <property type="entry name" value="Ricin_B-like_lectins"/>
</dbReference>
<keyword evidence="1 2" id="KW-0732">Signal</keyword>
<dbReference type="Pfam" id="PF03260">
    <property type="entry name" value="Lipoprotein_11"/>
    <property type="match status" value="1"/>
</dbReference>
<protein>
    <submittedName>
        <fullName evidence="3">Uncharacterized protein</fullName>
    </submittedName>
</protein>
<dbReference type="PROSITE" id="PS51257">
    <property type="entry name" value="PROKAR_LIPOPROTEIN"/>
    <property type="match status" value="1"/>
</dbReference>
<name>A0A922CMB0_MANSE</name>
<sequence>MLRITLLLTLVALACHAAPSSDDAAVEPLYRSVTIADYKTALSQSKSLVNRQKGRIISKTVDKLLDENQKKVMYYAYYLWNNGAEDIVKNYLPLQFRMIFSQLTVKLINKKYSMELKVGLSTDSDNERTVYGDCGQVGERAAWEFKFNEASDEKVYFKIYNPNDNQFLKSGNSADRFDDHPIYSSTNSDTFRHQWYLEPVVYNKELLFYVINRAYSQPLKLAQSNDLDGDRQAYGHGGDSSGAPERFGWKIVRY</sequence>
<organism evidence="3 4">
    <name type="scientific">Manduca sexta</name>
    <name type="common">Tobacco hawkmoth</name>
    <name type="synonym">Tobacco hornworm</name>
    <dbReference type="NCBI Taxonomy" id="7130"/>
    <lineage>
        <taxon>Eukaryota</taxon>
        <taxon>Metazoa</taxon>
        <taxon>Ecdysozoa</taxon>
        <taxon>Arthropoda</taxon>
        <taxon>Hexapoda</taxon>
        <taxon>Insecta</taxon>
        <taxon>Pterygota</taxon>
        <taxon>Neoptera</taxon>
        <taxon>Endopterygota</taxon>
        <taxon>Lepidoptera</taxon>
        <taxon>Glossata</taxon>
        <taxon>Ditrysia</taxon>
        <taxon>Bombycoidea</taxon>
        <taxon>Sphingidae</taxon>
        <taxon>Sphinginae</taxon>
        <taxon>Sphingini</taxon>
        <taxon>Manduca</taxon>
    </lineage>
</organism>
<dbReference type="Gene3D" id="1.10.10.2400">
    <property type="entry name" value="Lepidopteran low molecular weight (30 kD) lipoprotein, N-terminal domain"/>
    <property type="match status" value="1"/>
</dbReference>
<dbReference type="InterPro" id="IPR004943">
    <property type="entry name" value="Lipoprotein_11"/>
</dbReference>
<dbReference type="GO" id="GO:0005576">
    <property type="term" value="C:extracellular region"/>
    <property type="evidence" value="ECO:0007669"/>
    <property type="project" value="InterPro"/>
</dbReference>
<evidence type="ECO:0000256" key="1">
    <source>
        <dbReference type="ARBA" id="ARBA00022729"/>
    </source>
</evidence>
<dbReference type="SUPFAM" id="SSF50370">
    <property type="entry name" value="Ricin B-like lectins"/>
    <property type="match status" value="1"/>
</dbReference>
<dbReference type="EMBL" id="JH668409">
    <property type="protein sequence ID" value="KAG6451522.1"/>
    <property type="molecule type" value="Genomic_DNA"/>
</dbReference>
<keyword evidence="4" id="KW-1185">Reference proteome</keyword>
<dbReference type="Proteomes" id="UP000791440">
    <property type="component" value="Unassembled WGS sequence"/>
</dbReference>
<feature type="chain" id="PRO_5037738582" evidence="2">
    <location>
        <begin position="18"/>
        <end position="254"/>
    </location>
</feature>
<reference evidence="3" key="2">
    <citation type="submission" date="2020-12" db="EMBL/GenBank/DDBJ databases">
        <authorList>
            <person name="Kanost M."/>
        </authorList>
    </citation>
    <scope>NUCLEOTIDE SEQUENCE</scope>
</reference>
<accession>A0A922CMB0</accession>